<dbReference type="EMBL" id="VSRR010092042">
    <property type="protein sequence ID" value="MPC92646.1"/>
    <property type="molecule type" value="Genomic_DNA"/>
</dbReference>
<dbReference type="AlphaFoldDB" id="A0A5B7JEX2"/>
<proteinExistence type="predicted"/>
<keyword evidence="2" id="KW-1185">Reference proteome</keyword>
<organism evidence="1 2">
    <name type="scientific">Portunus trituberculatus</name>
    <name type="common">Swimming crab</name>
    <name type="synonym">Neptunus trituberculatus</name>
    <dbReference type="NCBI Taxonomy" id="210409"/>
    <lineage>
        <taxon>Eukaryota</taxon>
        <taxon>Metazoa</taxon>
        <taxon>Ecdysozoa</taxon>
        <taxon>Arthropoda</taxon>
        <taxon>Crustacea</taxon>
        <taxon>Multicrustacea</taxon>
        <taxon>Malacostraca</taxon>
        <taxon>Eumalacostraca</taxon>
        <taxon>Eucarida</taxon>
        <taxon>Decapoda</taxon>
        <taxon>Pleocyemata</taxon>
        <taxon>Brachyura</taxon>
        <taxon>Eubrachyura</taxon>
        <taxon>Portunoidea</taxon>
        <taxon>Portunidae</taxon>
        <taxon>Portuninae</taxon>
        <taxon>Portunus</taxon>
    </lineage>
</organism>
<accession>A0A5B7JEX2</accession>
<sequence length="64" mass="7117">MPWSSLLSGTFFSATSRPVRLCLALTTTPCAPSPIRPTTVYASIQEYFRNTLSYTSEEFCFGTL</sequence>
<dbReference type="Proteomes" id="UP000324222">
    <property type="component" value="Unassembled WGS sequence"/>
</dbReference>
<gene>
    <name evidence="1" type="ORF">E2C01_087747</name>
</gene>
<evidence type="ECO:0000313" key="2">
    <source>
        <dbReference type="Proteomes" id="UP000324222"/>
    </source>
</evidence>
<name>A0A5B7JEX2_PORTR</name>
<evidence type="ECO:0000313" key="1">
    <source>
        <dbReference type="EMBL" id="MPC92646.1"/>
    </source>
</evidence>
<protein>
    <submittedName>
        <fullName evidence="1">Uncharacterized protein</fullName>
    </submittedName>
</protein>
<reference evidence="1 2" key="1">
    <citation type="submission" date="2019-05" db="EMBL/GenBank/DDBJ databases">
        <title>Another draft genome of Portunus trituberculatus and its Hox gene families provides insights of decapod evolution.</title>
        <authorList>
            <person name="Jeong J.-H."/>
            <person name="Song I."/>
            <person name="Kim S."/>
            <person name="Choi T."/>
            <person name="Kim D."/>
            <person name="Ryu S."/>
            <person name="Kim W."/>
        </authorList>
    </citation>
    <scope>NUCLEOTIDE SEQUENCE [LARGE SCALE GENOMIC DNA]</scope>
    <source>
        <tissue evidence="1">Muscle</tissue>
    </source>
</reference>
<comment type="caution">
    <text evidence="1">The sequence shown here is derived from an EMBL/GenBank/DDBJ whole genome shotgun (WGS) entry which is preliminary data.</text>
</comment>